<sequence length="328" mass="36492">MFTVEINDNKTFKAEETQTILDAARAEGIGLEYSCRSGRCGVCRTQVISGTTEAIKPELYMLDEDQSRNWILTCCRVARSDIKLDAIDLGKIGKIKSQTLPCKIDSLVELTKDIVEVTLRLPPTAAFDYVPGQYIDVIGKQGIRRSYSVANAPGDDNRIVLHIRRVGGGAMSQYWFEEAKTDDLLRFEGPLGTFSLRESSKSHLVMLATGTGIAPIKAILEGLDEVGSRQFDRIDVFWGMRFRDEIYWQPSSKHIAVNMIPVISSEMPANMSPKRYVQDMVVSAEIDLSACTVYACGSELMIRDAKVMLCADGLDIRHFHSDAFVSSN</sequence>
<dbReference type="InterPro" id="IPR001433">
    <property type="entry name" value="OxRdtase_FAD/NAD-bd"/>
</dbReference>
<dbReference type="SUPFAM" id="SSF63380">
    <property type="entry name" value="Riboflavin synthase domain-like"/>
    <property type="match status" value="1"/>
</dbReference>
<name>A0A0S2KE81_9GAMM</name>
<dbReference type="Pfam" id="PF00175">
    <property type="entry name" value="NAD_binding_1"/>
    <property type="match status" value="1"/>
</dbReference>
<dbReference type="Gene3D" id="3.10.20.30">
    <property type="match status" value="1"/>
</dbReference>
<evidence type="ECO:0000259" key="3">
    <source>
        <dbReference type="PROSITE" id="PS51085"/>
    </source>
</evidence>
<evidence type="ECO:0000259" key="4">
    <source>
        <dbReference type="PROSITE" id="PS51384"/>
    </source>
</evidence>
<dbReference type="InterPro" id="IPR008333">
    <property type="entry name" value="Cbr1-like_FAD-bd_dom"/>
</dbReference>
<feature type="domain" description="FAD-binding FR-type" evidence="4">
    <location>
        <begin position="97"/>
        <end position="197"/>
    </location>
</feature>
<evidence type="ECO:0000313" key="5">
    <source>
        <dbReference type="EMBL" id="ALO46419.1"/>
    </source>
</evidence>
<dbReference type="SUPFAM" id="SSF52343">
    <property type="entry name" value="Ferredoxin reductase-like, C-terminal NADP-linked domain"/>
    <property type="match status" value="1"/>
</dbReference>
<dbReference type="Proteomes" id="UP000065641">
    <property type="component" value="Chromosome"/>
</dbReference>
<dbReference type="GO" id="GO:0016491">
    <property type="term" value="F:oxidoreductase activity"/>
    <property type="evidence" value="ECO:0007669"/>
    <property type="project" value="InterPro"/>
</dbReference>
<keyword evidence="1" id="KW-0408">Iron</keyword>
<dbReference type="KEGG" id="pspi:PS2015_1769"/>
<comment type="cofactor">
    <cofactor evidence="2">
        <name>[2Fe-2S] cluster</name>
        <dbReference type="ChEBI" id="CHEBI:190135"/>
    </cofactor>
</comment>
<dbReference type="PRINTS" id="PR00410">
    <property type="entry name" value="PHEHYDRXLASE"/>
</dbReference>
<proteinExistence type="predicted"/>
<dbReference type="PANTHER" id="PTHR47354">
    <property type="entry name" value="NADH OXIDOREDUCTASE HCR"/>
    <property type="match status" value="1"/>
</dbReference>
<keyword evidence="1" id="KW-0479">Metal-binding</keyword>
<dbReference type="STRING" id="1249552.PS2015_1769"/>
<feature type="domain" description="2Fe-2S ferredoxin-type" evidence="3">
    <location>
        <begin position="1"/>
        <end position="90"/>
    </location>
</feature>
<dbReference type="InterPro" id="IPR012675">
    <property type="entry name" value="Beta-grasp_dom_sf"/>
</dbReference>
<dbReference type="InterPro" id="IPR017927">
    <property type="entry name" value="FAD-bd_FR_type"/>
</dbReference>
<organism evidence="5 6">
    <name type="scientific">Pseudohongiella spirulinae</name>
    <dbReference type="NCBI Taxonomy" id="1249552"/>
    <lineage>
        <taxon>Bacteria</taxon>
        <taxon>Pseudomonadati</taxon>
        <taxon>Pseudomonadota</taxon>
        <taxon>Gammaproteobacteria</taxon>
        <taxon>Pseudomonadales</taxon>
        <taxon>Pseudohongiellaceae</taxon>
        <taxon>Pseudohongiella</taxon>
    </lineage>
</organism>
<dbReference type="AlphaFoldDB" id="A0A0S2KE81"/>
<keyword evidence="6" id="KW-1185">Reference proteome</keyword>
<gene>
    <name evidence="5" type="ORF">PS2015_1769</name>
</gene>
<reference evidence="5 6" key="1">
    <citation type="submission" date="2015-11" db="EMBL/GenBank/DDBJ databases">
        <authorList>
            <person name="Zhang Y."/>
            <person name="Guo Z."/>
        </authorList>
    </citation>
    <scope>NUCLEOTIDE SEQUENCE [LARGE SCALE GENOMIC DNA]</scope>
    <source>
        <strain evidence="5 6">KCTC 32221</strain>
    </source>
</reference>
<dbReference type="PROSITE" id="PS51384">
    <property type="entry name" value="FAD_FR"/>
    <property type="match status" value="1"/>
</dbReference>
<dbReference type="EMBL" id="CP013189">
    <property type="protein sequence ID" value="ALO46419.1"/>
    <property type="molecule type" value="Genomic_DNA"/>
</dbReference>
<dbReference type="InterPro" id="IPR017938">
    <property type="entry name" value="Riboflavin_synthase-like_b-brl"/>
</dbReference>
<dbReference type="GO" id="GO:0051537">
    <property type="term" value="F:2 iron, 2 sulfur cluster binding"/>
    <property type="evidence" value="ECO:0007669"/>
    <property type="project" value="InterPro"/>
</dbReference>
<dbReference type="Pfam" id="PF00970">
    <property type="entry name" value="FAD_binding_6"/>
    <property type="match status" value="1"/>
</dbReference>
<dbReference type="CDD" id="cd06189">
    <property type="entry name" value="flavin_oxioreductase"/>
    <property type="match status" value="1"/>
</dbReference>
<dbReference type="RefSeq" id="WP_058021860.1">
    <property type="nucleotide sequence ID" value="NZ_CP013189.1"/>
</dbReference>
<keyword evidence="1" id="KW-0411">Iron-sulfur</keyword>
<dbReference type="PANTHER" id="PTHR47354:SF5">
    <property type="entry name" value="PROTEIN RFBI"/>
    <property type="match status" value="1"/>
</dbReference>
<dbReference type="InterPro" id="IPR050415">
    <property type="entry name" value="MRET"/>
</dbReference>
<dbReference type="InterPro" id="IPR006058">
    <property type="entry name" value="2Fe2S_fd_BS"/>
</dbReference>
<dbReference type="Gene3D" id="2.40.30.10">
    <property type="entry name" value="Translation factors"/>
    <property type="match status" value="1"/>
</dbReference>
<evidence type="ECO:0000256" key="2">
    <source>
        <dbReference type="ARBA" id="ARBA00034078"/>
    </source>
</evidence>
<dbReference type="InterPro" id="IPR001041">
    <property type="entry name" value="2Fe-2S_ferredoxin-type"/>
</dbReference>
<dbReference type="Gene3D" id="3.40.50.80">
    <property type="entry name" value="Nucleotide-binding domain of ferredoxin-NADP reductase (FNR) module"/>
    <property type="match status" value="1"/>
</dbReference>
<dbReference type="InterPro" id="IPR039261">
    <property type="entry name" value="FNR_nucleotide-bd"/>
</dbReference>
<dbReference type="Pfam" id="PF00111">
    <property type="entry name" value="Fer2"/>
    <property type="match status" value="1"/>
</dbReference>
<dbReference type="SUPFAM" id="SSF54292">
    <property type="entry name" value="2Fe-2S ferredoxin-like"/>
    <property type="match status" value="1"/>
</dbReference>
<dbReference type="PROSITE" id="PS00197">
    <property type="entry name" value="2FE2S_FER_1"/>
    <property type="match status" value="1"/>
</dbReference>
<dbReference type="PROSITE" id="PS51085">
    <property type="entry name" value="2FE2S_FER_2"/>
    <property type="match status" value="1"/>
</dbReference>
<protein>
    <submittedName>
        <fullName evidence="5">CDP-6-deoxy-L-threo-D-glycero-4-hexulose-3-dehydrase reductase</fullName>
    </submittedName>
</protein>
<dbReference type="OrthoDB" id="9806195at2"/>
<accession>A0A0S2KE81</accession>
<dbReference type="InterPro" id="IPR036010">
    <property type="entry name" value="2Fe-2S_ferredoxin-like_sf"/>
</dbReference>
<evidence type="ECO:0000256" key="1">
    <source>
        <dbReference type="ARBA" id="ARBA00023014"/>
    </source>
</evidence>
<evidence type="ECO:0000313" key="6">
    <source>
        <dbReference type="Proteomes" id="UP000065641"/>
    </source>
</evidence>
<dbReference type="PRINTS" id="PR00371">
    <property type="entry name" value="FPNCR"/>
</dbReference>
<dbReference type="CDD" id="cd00207">
    <property type="entry name" value="fer2"/>
    <property type="match status" value="1"/>
</dbReference>
<dbReference type="InterPro" id="IPR001709">
    <property type="entry name" value="Flavoprot_Pyr_Nucl_cyt_Rdtase"/>
</dbReference>